<evidence type="ECO:0000313" key="2">
    <source>
        <dbReference type="Proteomes" id="UP000182412"/>
    </source>
</evidence>
<gene>
    <name evidence="1" type="ORF">SAMN05216366_12720</name>
</gene>
<sequence length="70" mass="8161">MALDVMALPWEVAEKRLQEAKISYETEISRPTRDFFPVDEHRFYVVRQCLRADGKLLLTLAAKQLPVKEV</sequence>
<dbReference type="EMBL" id="FNJQ01000027">
    <property type="protein sequence ID" value="SDP59136.1"/>
    <property type="molecule type" value="Genomic_DNA"/>
</dbReference>
<reference evidence="1 2" key="1">
    <citation type="submission" date="2016-10" db="EMBL/GenBank/DDBJ databases">
        <authorList>
            <person name="de Groot N.N."/>
        </authorList>
    </citation>
    <scope>NUCLEOTIDE SEQUENCE [LARGE SCALE GENOMIC DNA]</scope>
    <source>
        <strain evidence="1 2">S137</strain>
    </source>
</reference>
<dbReference type="RefSeq" id="WP_074573006.1">
    <property type="nucleotide sequence ID" value="NZ_FNJQ01000027.1"/>
</dbReference>
<dbReference type="AlphaFoldDB" id="A0A1H0TZY6"/>
<name>A0A1H0TZY6_SELRU</name>
<organism evidence="1 2">
    <name type="scientific">Selenomonas ruminantium</name>
    <dbReference type="NCBI Taxonomy" id="971"/>
    <lineage>
        <taxon>Bacteria</taxon>
        <taxon>Bacillati</taxon>
        <taxon>Bacillota</taxon>
        <taxon>Negativicutes</taxon>
        <taxon>Selenomonadales</taxon>
        <taxon>Selenomonadaceae</taxon>
        <taxon>Selenomonas</taxon>
    </lineage>
</organism>
<protein>
    <submittedName>
        <fullName evidence="1">Uncharacterized protein</fullName>
    </submittedName>
</protein>
<proteinExistence type="predicted"/>
<evidence type="ECO:0000313" key="1">
    <source>
        <dbReference type="EMBL" id="SDP59136.1"/>
    </source>
</evidence>
<dbReference type="Proteomes" id="UP000182412">
    <property type="component" value="Unassembled WGS sequence"/>
</dbReference>
<accession>A0A1H0TZY6</accession>